<feature type="compositionally biased region" description="Acidic residues" evidence="1">
    <location>
        <begin position="397"/>
        <end position="408"/>
    </location>
</feature>
<dbReference type="EMBL" id="JARBJD010000166">
    <property type="protein sequence ID" value="KAK2948945.1"/>
    <property type="molecule type" value="Genomic_DNA"/>
</dbReference>
<feature type="region of interest" description="Disordered" evidence="1">
    <location>
        <begin position="61"/>
        <end position="110"/>
    </location>
</feature>
<proteinExistence type="predicted"/>
<feature type="compositionally biased region" description="Basic residues" evidence="1">
    <location>
        <begin position="314"/>
        <end position="328"/>
    </location>
</feature>
<feature type="compositionally biased region" description="Low complexity" evidence="1">
    <location>
        <begin position="253"/>
        <end position="271"/>
    </location>
</feature>
<name>A0ABQ9XCI1_9EUKA</name>
<feature type="compositionally biased region" description="Polar residues" evidence="1">
    <location>
        <begin position="332"/>
        <end position="342"/>
    </location>
</feature>
<protein>
    <submittedName>
        <fullName evidence="2">Uncharacterized protein</fullName>
    </submittedName>
</protein>
<dbReference type="PROSITE" id="PS00018">
    <property type="entry name" value="EF_HAND_1"/>
    <property type="match status" value="1"/>
</dbReference>
<feature type="compositionally biased region" description="Polar residues" evidence="1">
    <location>
        <begin position="349"/>
        <end position="373"/>
    </location>
</feature>
<dbReference type="InterPro" id="IPR018247">
    <property type="entry name" value="EF_Hand_1_Ca_BS"/>
</dbReference>
<feature type="region of interest" description="Disordered" evidence="1">
    <location>
        <begin position="243"/>
        <end position="271"/>
    </location>
</feature>
<feature type="compositionally biased region" description="Basic and acidic residues" evidence="1">
    <location>
        <begin position="383"/>
        <end position="396"/>
    </location>
</feature>
<evidence type="ECO:0000313" key="3">
    <source>
        <dbReference type="Proteomes" id="UP001281761"/>
    </source>
</evidence>
<dbReference type="Proteomes" id="UP001281761">
    <property type="component" value="Unassembled WGS sequence"/>
</dbReference>
<feature type="compositionally biased region" description="Basic and acidic residues" evidence="1">
    <location>
        <begin position="243"/>
        <end position="252"/>
    </location>
</feature>
<reference evidence="2 3" key="1">
    <citation type="journal article" date="2022" name="bioRxiv">
        <title>Genomics of Preaxostyla Flagellates Illuminates Evolutionary Transitions and the Path Towards Mitochondrial Loss.</title>
        <authorList>
            <person name="Novak L.V.F."/>
            <person name="Treitli S.C."/>
            <person name="Pyrih J."/>
            <person name="Halakuc P."/>
            <person name="Pipaliya S.V."/>
            <person name="Vacek V."/>
            <person name="Brzon O."/>
            <person name="Soukal P."/>
            <person name="Eme L."/>
            <person name="Dacks J.B."/>
            <person name="Karnkowska A."/>
            <person name="Elias M."/>
            <person name="Hampl V."/>
        </authorList>
    </citation>
    <scope>NUCLEOTIDE SEQUENCE [LARGE SCALE GENOMIC DNA]</scope>
    <source>
        <strain evidence="2">NAU3</strain>
        <tissue evidence="2">Gut</tissue>
    </source>
</reference>
<comment type="caution">
    <text evidence="2">The sequence shown here is derived from an EMBL/GenBank/DDBJ whole genome shotgun (WGS) entry which is preliminary data.</text>
</comment>
<organism evidence="2 3">
    <name type="scientific">Blattamonas nauphoetae</name>
    <dbReference type="NCBI Taxonomy" id="2049346"/>
    <lineage>
        <taxon>Eukaryota</taxon>
        <taxon>Metamonada</taxon>
        <taxon>Preaxostyla</taxon>
        <taxon>Oxymonadida</taxon>
        <taxon>Blattamonas</taxon>
    </lineage>
</organism>
<evidence type="ECO:0000313" key="2">
    <source>
        <dbReference type="EMBL" id="KAK2948945.1"/>
    </source>
</evidence>
<gene>
    <name evidence="2" type="ORF">BLNAU_16163</name>
</gene>
<evidence type="ECO:0000256" key="1">
    <source>
        <dbReference type="SAM" id="MobiDB-lite"/>
    </source>
</evidence>
<sequence length="447" mass="49473">MHRPILHRFYTPKLLQRHPPVVTFTPPPVLPSFSSFPTNDPHHRQTMNRLRELTESFSVDQAGGQAVHNPSASLFSPLDPHSLHHSTPSNHKSLSEHRQTPPSAAKTEDSLFSKAPPSFFLSPHSFIRSPSVSTCSALSSVSMASPQLSDVGSIIQNDQDGSQRISDNEFETSLCRSIGQSGANIPQPLTPSQMEQHKLLLKRMEDHEELLRGDPDEDKIQTSAIDKSNPNIKSIFELIEKSPYHQRNRSDPESCLLSSHPSSSVPSSALSGETLCGTLLPDVTIAMTRNEKATANPLPRNDSPSILDSEKKEKKERRKRKKGSKKRKTESIQTDVQDSNCVVSDHKQNAVSATSPKDSSQVSPIVSQDSAPTYQGIKTEMPPMEKENDEKESKEEESSDEESEEEEVLTQPSMVPESFSEDENCEQISLARLPKADNMIFGGLPSQ</sequence>
<accession>A0ABQ9XCI1</accession>
<feature type="region of interest" description="Disordered" evidence="1">
    <location>
        <begin position="290"/>
        <end position="424"/>
    </location>
</feature>
<keyword evidence="3" id="KW-1185">Reference proteome</keyword>